<proteinExistence type="predicted"/>
<feature type="domain" description="BROMI N-terminal" evidence="2">
    <location>
        <begin position="2"/>
        <end position="77"/>
    </location>
</feature>
<evidence type="ECO:0000259" key="1">
    <source>
        <dbReference type="Pfam" id="PF14961"/>
    </source>
</evidence>
<evidence type="ECO:0000313" key="3">
    <source>
        <dbReference type="EMBL" id="CAH3196549.1"/>
    </source>
</evidence>
<protein>
    <submittedName>
        <fullName evidence="3">Uncharacterized protein</fullName>
    </submittedName>
</protein>
<sequence>ARYDFVRQLRSRIDNTLTPLIDKKLERLDGREGDRNNTLPVITEEIIASPEFINLQQSILADTKDAVNALIQTFSQNPRLRLSDYELTENRGRMAPFRLSLDSSDEDSSMSSSFGQTGFMFNMTPEKFSEIAENLDPDKPLQVRINALNTLYQFPLSDELTSKNSEGIRKGLLAALADGDEHLA</sequence>
<dbReference type="Pfam" id="PF23431">
    <property type="entry name" value="BROMI_N"/>
    <property type="match status" value="1"/>
</dbReference>
<comment type="caution">
    <text evidence="3">The sequence shown here is derived from an EMBL/GenBank/DDBJ whole genome shotgun (WGS) entry which is preliminary data.</text>
</comment>
<dbReference type="InterPro" id="IPR055391">
    <property type="entry name" value="BROMI_N"/>
</dbReference>
<feature type="non-terminal residue" evidence="3">
    <location>
        <position position="1"/>
    </location>
</feature>
<dbReference type="EMBL" id="CALNXI010004843">
    <property type="protein sequence ID" value="CAH3196549.1"/>
    <property type="molecule type" value="Genomic_DNA"/>
</dbReference>
<keyword evidence="4" id="KW-1185">Reference proteome</keyword>
<feature type="non-terminal residue" evidence="3">
    <location>
        <position position="184"/>
    </location>
</feature>
<dbReference type="InterPro" id="IPR032735">
    <property type="entry name" value="BROMI_M"/>
</dbReference>
<evidence type="ECO:0000259" key="2">
    <source>
        <dbReference type="Pfam" id="PF23431"/>
    </source>
</evidence>
<gene>
    <name evidence="3" type="ORF">PEVE_00032935</name>
</gene>
<reference evidence="3 4" key="1">
    <citation type="submission" date="2022-05" db="EMBL/GenBank/DDBJ databases">
        <authorList>
            <consortium name="Genoscope - CEA"/>
            <person name="William W."/>
        </authorList>
    </citation>
    <scope>NUCLEOTIDE SEQUENCE [LARGE SCALE GENOMIC DNA]</scope>
</reference>
<dbReference type="Proteomes" id="UP001159427">
    <property type="component" value="Unassembled WGS sequence"/>
</dbReference>
<accession>A0ABN8SZN0</accession>
<name>A0ABN8SZN0_9CNID</name>
<feature type="domain" description="BROMI middle region" evidence="1">
    <location>
        <begin position="126"/>
        <end position="183"/>
    </location>
</feature>
<organism evidence="3 4">
    <name type="scientific">Porites evermanni</name>
    <dbReference type="NCBI Taxonomy" id="104178"/>
    <lineage>
        <taxon>Eukaryota</taxon>
        <taxon>Metazoa</taxon>
        <taxon>Cnidaria</taxon>
        <taxon>Anthozoa</taxon>
        <taxon>Hexacorallia</taxon>
        <taxon>Scleractinia</taxon>
        <taxon>Fungiina</taxon>
        <taxon>Poritidae</taxon>
        <taxon>Porites</taxon>
    </lineage>
</organism>
<evidence type="ECO:0000313" key="4">
    <source>
        <dbReference type="Proteomes" id="UP001159427"/>
    </source>
</evidence>
<dbReference type="Pfam" id="PF14961">
    <property type="entry name" value="BROMI"/>
    <property type="match status" value="1"/>
</dbReference>